<evidence type="ECO:0008006" key="10">
    <source>
        <dbReference type="Google" id="ProtNLM"/>
    </source>
</evidence>
<dbReference type="OMA" id="FIKGTWF"/>
<feature type="compositionally biased region" description="Basic and acidic residues" evidence="5">
    <location>
        <begin position="207"/>
        <end position="218"/>
    </location>
</feature>
<dbReference type="GO" id="GO:0006310">
    <property type="term" value="P:DNA recombination"/>
    <property type="evidence" value="ECO:0007669"/>
    <property type="project" value="InterPro"/>
</dbReference>
<dbReference type="GeneID" id="110718163"/>
<evidence type="ECO:0000256" key="1">
    <source>
        <dbReference type="ARBA" id="ARBA00004123"/>
    </source>
</evidence>
<dbReference type="Gene3D" id="1.20.5.370">
    <property type="match status" value="1"/>
</dbReference>
<dbReference type="Pfam" id="PF06632">
    <property type="entry name" value="XRCC4"/>
    <property type="match status" value="1"/>
</dbReference>
<protein>
    <recommendedName>
        <fullName evidence="10">DNA repair protein XRCC4</fullName>
    </recommendedName>
</protein>
<dbReference type="InterPro" id="IPR038051">
    <property type="entry name" value="XRCC4-like_N_sf"/>
</dbReference>
<evidence type="ECO:0000313" key="8">
    <source>
        <dbReference type="EnsemblPlants" id="AUR62002251-RA:cds"/>
    </source>
</evidence>
<evidence type="ECO:0000256" key="3">
    <source>
        <dbReference type="ARBA" id="ARBA00023204"/>
    </source>
</evidence>
<dbReference type="OrthoDB" id="8064436at2759"/>
<dbReference type="GO" id="GO:0032807">
    <property type="term" value="C:DNA ligase IV complex"/>
    <property type="evidence" value="ECO:0007669"/>
    <property type="project" value="TreeGrafter"/>
</dbReference>
<dbReference type="SUPFAM" id="SSF58022">
    <property type="entry name" value="XRCC4, C-terminal oligomerization domain"/>
    <property type="match status" value="1"/>
</dbReference>
<dbReference type="Proteomes" id="UP000596660">
    <property type="component" value="Unplaced"/>
</dbReference>
<gene>
    <name evidence="8" type="primary">LOC110718163</name>
</gene>
<keyword evidence="2" id="KW-0227">DNA damage</keyword>
<sequence>MEPESEARHSCLKLELTQDNSESDSFPKQTIFVMGTWFPSRFSLSITDGLDSWLCNASEEDVRERASQWDQSVSEYIDFAEKYLGFQQPHSVYRFSDAGNGFRRLSWTFEKEGITLEWRWRCKPSPDNRKTTATILDFLMDANIRLSEEVVRKTQSFDRLKEEAQKCLVQSEKLSAEKDEFETEVYAKFVSVLNSKKAKLRELRDRLSKQEAKGKLPQEEDASTDGTEPYRTESDDDMHSEE</sequence>
<evidence type="ECO:0000259" key="7">
    <source>
        <dbReference type="Pfam" id="PF21924"/>
    </source>
</evidence>
<dbReference type="PANTHER" id="PTHR28559">
    <property type="entry name" value="DNA REPAIR PROTEIN XRCC4"/>
    <property type="match status" value="1"/>
</dbReference>
<dbReference type="FunFam" id="1.20.5.370:FF:000012">
    <property type="entry name" value="DNA repair protein XRCC4"/>
    <property type="match status" value="1"/>
</dbReference>
<feature type="region of interest" description="Disordered" evidence="5">
    <location>
        <begin position="207"/>
        <end position="242"/>
    </location>
</feature>
<evidence type="ECO:0000256" key="4">
    <source>
        <dbReference type="ARBA" id="ARBA00023242"/>
    </source>
</evidence>
<dbReference type="KEGG" id="cqi:110718163"/>
<dbReference type="RefSeq" id="XP_021752657.1">
    <property type="nucleotide sequence ID" value="XM_021896965.1"/>
</dbReference>
<dbReference type="PANTHER" id="PTHR28559:SF1">
    <property type="entry name" value="DNA REPAIR PROTEIN XRCC4"/>
    <property type="match status" value="1"/>
</dbReference>
<dbReference type="GO" id="GO:0006303">
    <property type="term" value="P:double-strand break repair via nonhomologous end joining"/>
    <property type="evidence" value="ECO:0007669"/>
    <property type="project" value="UniProtKB-ARBA"/>
</dbReference>
<keyword evidence="3" id="KW-0234">DNA repair</keyword>
<feature type="domain" description="XRCC4 coiled-coil" evidence="7">
    <location>
        <begin position="157"/>
        <end position="203"/>
    </location>
</feature>
<evidence type="ECO:0000313" key="9">
    <source>
        <dbReference type="Proteomes" id="UP000596660"/>
    </source>
</evidence>
<dbReference type="InterPro" id="IPR014751">
    <property type="entry name" value="XRCC4-like_C"/>
</dbReference>
<dbReference type="Pfam" id="PF21924">
    <property type="entry name" value="XRCC4_CC"/>
    <property type="match status" value="1"/>
</dbReference>
<comment type="subcellular location">
    <subcellularLocation>
        <location evidence="1">Nucleus</location>
    </subcellularLocation>
</comment>
<proteinExistence type="predicted"/>
<dbReference type="EnsemblPlants" id="AUR62002251-RA">
    <property type="protein sequence ID" value="AUR62002251-RA:cds"/>
    <property type="gene ID" value="AUR62002251"/>
</dbReference>
<evidence type="ECO:0000256" key="2">
    <source>
        <dbReference type="ARBA" id="ARBA00022763"/>
    </source>
</evidence>
<reference evidence="8" key="1">
    <citation type="journal article" date="2017" name="Nature">
        <title>The genome of Chenopodium quinoa.</title>
        <authorList>
            <person name="Jarvis D.E."/>
            <person name="Ho Y.S."/>
            <person name="Lightfoot D.J."/>
            <person name="Schmoeckel S.M."/>
            <person name="Li B."/>
            <person name="Borm T.J.A."/>
            <person name="Ohyanagi H."/>
            <person name="Mineta K."/>
            <person name="Michell C.T."/>
            <person name="Saber N."/>
            <person name="Kharbatia N.M."/>
            <person name="Rupper R.R."/>
            <person name="Sharp A.R."/>
            <person name="Dally N."/>
            <person name="Boughton B.A."/>
            <person name="Woo Y.H."/>
            <person name="Gao G."/>
            <person name="Schijlen E.G.W.M."/>
            <person name="Guo X."/>
            <person name="Momin A.A."/>
            <person name="Negrao S."/>
            <person name="Al-Babili S."/>
            <person name="Gehring C."/>
            <person name="Roessner U."/>
            <person name="Jung C."/>
            <person name="Murphy K."/>
            <person name="Arold S.T."/>
            <person name="Gojobori T."/>
            <person name="van der Linden C.G."/>
            <person name="van Loo E.N."/>
            <person name="Jellen E.N."/>
            <person name="Maughan P.J."/>
            <person name="Tester M."/>
        </authorList>
    </citation>
    <scope>NUCLEOTIDE SEQUENCE [LARGE SCALE GENOMIC DNA]</scope>
    <source>
        <strain evidence="8">cv. PI 614886</strain>
    </source>
</reference>
<evidence type="ECO:0000259" key="6">
    <source>
        <dbReference type="Pfam" id="PF06632"/>
    </source>
</evidence>
<dbReference type="InterPro" id="IPR010585">
    <property type="entry name" value="DNA_repair_prot_XRCC4"/>
</dbReference>
<feature type="domain" description="XRCC4 N-terminal" evidence="6">
    <location>
        <begin position="30"/>
        <end position="124"/>
    </location>
</feature>
<keyword evidence="9" id="KW-1185">Reference proteome</keyword>
<name>A0A803KT93_CHEQI</name>
<dbReference type="InterPro" id="IPR053962">
    <property type="entry name" value="XRCC4_CC"/>
</dbReference>
<dbReference type="InterPro" id="IPR053961">
    <property type="entry name" value="XRCC4_N"/>
</dbReference>
<dbReference type="Gene3D" id="2.170.210.10">
    <property type="entry name" value="DNA double-strand break repair and VJ recombination XRCC4, N-terminal"/>
    <property type="match status" value="1"/>
</dbReference>
<dbReference type="AlphaFoldDB" id="A0A803KT93"/>
<dbReference type="Gramene" id="AUR62002251-RA">
    <property type="protein sequence ID" value="AUR62002251-RA:cds"/>
    <property type="gene ID" value="AUR62002251"/>
</dbReference>
<evidence type="ECO:0000256" key="5">
    <source>
        <dbReference type="SAM" id="MobiDB-lite"/>
    </source>
</evidence>
<organism evidence="8 9">
    <name type="scientific">Chenopodium quinoa</name>
    <name type="common">Quinoa</name>
    <dbReference type="NCBI Taxonomy" id="63459"/>
    <lineage>
        <taxon>Eukaryota</taxon>
        <taxon>Viridiplantae</taxon>
        <taxon>Streptophyta</taxon>
        <taxon>Embryophyta</taxon>
        <taxon>Tracheophyta</taxon>
        <taxon>Spermatophyta</taxon>
        <taxon>Magnoliopsida</taxon>
        <taxon>eudicotyledons</taxon>
        <taxon>Gunneridae</taxon>
        <taxon>Pentapetalae</taxon>
        <taxon>Caryophyllales</taxon>
        <taxon>Chenopodiaceae</taxon>
        <taxon>Chenopodioideae</taxon>
        <taxon>Atripliceae</taxon>
        <taxon>Chenopodium</taxon>
    </lineage>
</organism>
<keyword evidence="4" id="KW-0539">Nucleus</keyword>
<dbReference type="GO" id="GO:0005958">
    <property type="term" value="C:DNA-dependent protein kinase-DNA ligase 4 complex"/>
    <property type="evidence" value="ECO:0007669"/>
    <property type="project" value="TreeGrafter"/>
</dbReference>
<dbReference type="GO" id="GO:0010165">
    <property type="term" value="P:response to X-ray"/>
    <property type="evidence" value="ECO:0007669"/>
    <property type="project" value="TreeGrafter"/>
</dbReference>
<dbReference type="GO" id="GO:0003677">
    <property type="term" value="F:DNA binding"/>
    <property type="evidence" value="ECO:0007669"/>
    <property type="project" value="InterPro"/>
</dbReference>
<accession>A0A803KT93</accession>
<reference evidence="8" key="2">
    <citation type="submission" date="2021-03" db="UniProtKB">
        <authorList>
            <consortium name="EnsemblPlants"/>
        </authorList>
    </citation>
    <scope>IDENTIFICATION</scope>
</reference>